<feature type="domain" description="N-acetyltransferase" evidence="1">
    <location>
        <begin position="9"/>
        <end position="165"/>
    </location>
</feature>
<dbReference type="Gene3D" id="3.40.630.30">
    <property type="match status" value="1"/>
</dbReference>
<evidence type="ECO:0000259" key="1">
    <source>
        <dbReference type="PROSITE" id="PS51186"/>
    </source>
</evidence>
<dbReference type="PANTHER" id="PTHR43792">
    <property type="entry name" value="GNAT FAMILY, PUTATIVE (AFU_ORTHOLOGUE AFUA_3G00765)-RELATED-RELATED"/>
    <property type="match status" value="1"/>
</dbReference>
<dbReference type="PROSITE" id="PS51186">
    <property type="entry name" value="GNAT"/>
    <property type="match status" value="1"/>
</dbReference>
<evidence type="ECO:0000313" key="3">
    <source>
        <dbReference type="Proteomes" id="UP000239001"/>
    </source>
</evidence>
<dbReference type="InterPro" id="IPR000182">
    <property type="entry name" value="GNAT_dom"/>
</dbReference>
<dbReference type="InterPro" id="IPR016181">
    <property type="entry name" value="Acyl_CoA_acyltransferase"/>
</dbReference>
<reference evidence="2 3" key="2">
    <citation type="submission" date="2018-03" db="EMBL/GenBank/DDBJ databases">
        <authorList>
            <person name="Keele B.F."/>
        </authorList>
    </citation>
    <scope>NUCLEOTIDE SEQUENCE [LARGE SCALE GENOMIC DNA]</scope>
    <source>
        <strain evidence="2 3">CCALA 016</strain>
    </source>
</reference>
<accession>A0A2T1M054</accession>
<protein>
    <submittedName>
        <fullName evidence="2">N-acetyltransferase</fullName>
    </submittedName>
</protein>
<dbReference type="EMBL" id="PXOH01000005">
    <property type="protein sequence ID" value="PSF38054.1"/>
    <property type="molecule type" value="Genomic_DNA"/>
</dbReference>
<dbReference type="InterPro" id="IPR051531">
    <property type="entry name" value="N-acetyltransferase"/>
</dbReference>
<dbReference type="Proteomes" id="UP000239001">
    <property type="component" value="Unassembled WGS sequence"/>
</dbReference>
<dbReference type="SUPFAM" id="SSF55729">
    <property type="entry name" value="Acyl-CoA N-acyltransferases (Nat)"/>
    <property type="match status" value="1"/>
</dbReference>
<gene>
    <name evidence="2" type="ORF">C7H19_06155</name>
</gene>
<dbReference type="OrthoDB" id="9785602at2"/>
<proteinExistence type="predicted"/>
<name>A0A2T1M054_9CHRO</name>
<dbReference type="Pfam" id="PF13302">
    <property type="entry name" value="Acetyltransf_3"/>
    <property type="match status" value="1"/>
</dbReference>
<comment type="caution">
    <text evidence="2">The sequence shown here is derived from an EMBL/GenBank/DDBJ whole genome shotgun (WGS) entry which is preliminary data.</text>
</comment>
<dbReference type="AlphaFoldDB" id="A0A2T1M054"/>
<keyword evidence="3" id="KW-1185">Reference proteome</keyword>
<evidence type="ECO:0000313" key="2">
    <source>
        <dbReference type="EMBL" id="PSF38054.1"/>
    </source>
</evidence>
<dbReference type="PANTHER" id="PTHR43792:SF1">
    <property type="entry name" value="N-ACETYLTRANSFERASE DOMAIN-CONTAINING PROTEIN"/>
    <property type="match status" value="1"/>
</dbReference>
<keyword evidence="2" id="KW-0808">Transferase</keyword>
<sequence>MCHLNTERLQLKAVTENDLNVFHEILINPFVRKYLCDDNILSLAQVQEFIEVSQKNFDEQQFGLWLMYTKSTHELIGFVGFWYFFDEPQPQLLYALLPNATKKGYATEAVSHLIQYGFKQLRYKYLIASCDEPNFESRKLAERLGMKLVEKKDVNEKPILFFRIDQKG</sequence>
<dbReference type="GO" id="GO:0016747">
    <property type="term" value="F:acyltransferase activity, transferring groups other than amino-acyl groups"/>
    <property type="evidence" value="ECO:0007669"/>
    <property type="project" value="InterPro"/>
</dbReference>
<organism evidence="2 3">
    <name type="scientific">Aphanothece hegewaldii CCALA 016</name>
    <dbReference type="NCBI Taxonomy" id="2107694"/>
    <lineage>
        <taxon>Bacteria</taxon>
        <taxon>Bacillati</taxon>
        <taxon>Cyanobacteriota</taxon>
        <taxon>Cyanophyceae</taxon>
        <taxon>Oscillatoriophycideae</taxon>
        <taxon>Chroococcales</taxon>
        <taxon>Aphanothecaceae</taxon>
        <taxon>Aphanothece</taxon>
    </lineage>
</organism>
<reference evidence="2 3" key="1">
    <citation type="submission" date="2018-03" db="EMBL/GenBank/DDBJ databases">
        <title>The ancient ancestry and fast evolution of plastids.</title>
        <authorList>
            <person name="Moore K.R."/>
            <person name="Magnabosco C."/>
            <person name="Momper L."/>
            <person name="Gold D.A."/>
            <person name="Bosak T."/>
            <person name="Fournier G.P."/>
        </authorList>
    </citation>
    <scope>NUCLEOTIDE SEQUENCE [LARGE SCALE GENOMIC DNA]</scope>
    <source>
        <strain evidence="2 3">CCALA 016</strain>
    </source>
</reference>